<dbReference type="GO" id="GO:0008889">
    <property type="term" value="F:glycerophosphodiester phosphodiesterase activity"/>
    <property type="evidence" value="ECO:0007669"/>
    <property type="project" value="UniProtKB-EC"/>
</dbReference>
<dbReference type="Proteomes" id="UP000256970">
    <property type="component" value="Unassembled WGS sequence"/>
</dbReference>
<organism evidence="6 7">
    <name type="scientific">Tetradesmus obliquus</name>
    <name type="common">Green alga</name>
    <name type="synonym">Acutodesmus obliquus</name>
    <dbReference type="NCBI Taxonomy" id="3088"/>
    <lineage>
        <taxon>Eukaryota</taxon>
        <taxon>Viridiplantae</taxon>
        <taxon>Chlorophyta</taxon>
        <taxon>core chlorophytes</taxon>
        <taxon>Chlorophyceae</taxon>
        <taxon>CS clade</taxon>
        <taxon>Sphaeropleales</taxon>
        <taxon>Scenedesmaceae</taxon>
        <taxon>Tetradesmus</taxon>
    </lineage>
</organism>
<gene>
    <name evidence="6" type="ORF">BQ4739_LOCUS2473</name>
</gene>
<evidence type="ECO:0000313" key="6">
    <source>
        <dbReference type="EMBL" id="SZX61921.1"/>
    </source>
</evidence>
<keyword evidence="7" id="KW-1185">Reference proteome</keyword>
<sequence>MTAAEAAAEAAAAAPPLAPPLHLYLTGIQHHYRPVRILGMGIMFQLMVLRSLALFKRQVPASSVCSGSAAAAWLAAPSCININCKDCWEVLAAVGGVLLASHLLSCSMVLLLALLLGCLQLWCWFEAAQRVEYIRGHRAGAHGYDGSHCENTIEAMQALVEEDNGPHGPVKDLHYFEVDIQETADGELVVLHDFDLLRAFPNTGPNIAAYQQLAQHGIKPPPTSVQVKDVTAAQLRTLHIAGRQGLHAPTLREFMAAFRAAGCRRPLIVEVKKVVTDGGRMLLLQLLKEHKPYADRLDIDHPGARNPHLGFLALIAFPHFYSKCFGEFGSRRWRQWSQLYAAEGIPVRCCFLESLSYCHGLPDSQEQAR</sequence>
<feature type="transmembrane region" description="Helical" evidence="4">
    <location>
        <begin position="99"/>
        <end position="125"/>
    </location>
</feature>
<dbReference type="GO" id="GO:0006629">
    <property type="term" value="P:lipid metabolic process"/>
    <property type="evidence" value="ECO:0007669"/>
    <property type="project" value="InterPro"/>
</dbReference>
<dbReference type="InterPro" id="IPR017946">
    <property type="entry name" value="PLC-like_Pdiesterase_TIM-brl"/>
</dbReference>
<protein>
    <recommendedName>
        <fullName evidence="1">glycerophosphodiester phosphodiesterase</fullName>
        <ecNumber evidence="1">3.1.4.46</ecNumber>
    </recommendedName>
</protein>
<dbReference type="GO" id="GO:0006071">
    <property type="term" value="P:glycerol metabolic process"/>
    <property type="evidence" value="ECO:0007669"/>
    <property type="project" value="UniProtKB-KW"/>
</dbReference>
<keyword evidence="4" id="KW-1133">Transmembrane helix</keyword>
<evidence type="ECO:0000256" key="4">
    <source>
        <dbReference type="SAM" id="Phobius"/>
    </source>
</evidence>
<dbReference type="PANTHER" id="PTHR46211">
    <property type="entry name" value="GLYCEROPHOSPHORYL DIESTER PHOSPHODIESTERASE"/>
    <property type="match status" value="1"/>
</dbReference>
<dbReference type="AlphaFoldDB" id="A0A383V9R8"/>
<keyword evidence="4" id="KW-0812">Transmembrane</keyword>
<evidence type="ECO:0000256" key="3">
    <source>
        <dbReference type="ARBA" id="ARBA00047512"/>
    </source>
</evidence>
<feature type="domain" description="GP-PDE" evidence="5">
    <location>
        <begin position="132"/>
        <end position="369"/>
    </location>
</feature>
<evidence type="ECO:0000256" key="1">
    <source>
        <dbReference type="ARBA" id="ARBA00012247"/>
    </source>
</evidence>
<dbReference type="Gene3D" id="3.20.20.190">
    <property type="entry name" value="Phosphatidylinositol (PI) phosphodiesterase"/>
    <property type="match status" value="1"/>
</dbReference>
<dbReference type="InterPro" id="IPR030395">
    <property type="entry name" value="GP_PDE_dom"/>
</dbReference>
<dbReference type="Pfam" id="PF03009">
    <property type="entry name" value="GDPD"/>
    <property type="match status" value="1"/>
</dbReference>
<keyword evidence="2" id="KW-0319">Glycerol metabolism</keyword>
<dbReference type="PANTHER" id="PTHR46211:SF1">
    <property type="entry name" value="GLYCEROPHOSPHODIESTER PHOSPHODIESTERASE, CYTOPLASMIC"/>
    <property type="match status" value="1"/>
</dbReference>
<proteinExistence type="predicted"/>
<dbReference type="SUPFAM" id="SSF51695">
    <property type="entry name" value="PLC-like phosphodiesterases"/>
    <property type="match status" value="1"/>
</dbReference>
<dbReference type="EMBL" id="FNXT01000184">
    <property type="protein sequence ID" value="SZX61921.1"/>
    <property type="molecule type" value="Genomic_DNA"/>
</dbReference>
<keyword evidence="4" id="KW-0472">Membrane</keyword>
<accession>A0A383V9R8</accession>
<evidence type="ECO:0000259" key="5">
    <source>
        <dbReference type="PROSITE" id="PS51704"/>
    </source>
</evidence>
<dbReference type="EC" id="3.1.4.46" evidence="1"/>
<name>A0A383V9R8_TETOB</name>
<evidence type="ECO:0000313" key="7">
    <source>
        <dbReference type="Proteomes" id="UP000256970"/>
    </source>
</evidence>
<dbReference type="PROSITE" id="PS51704">
    <property type="entry name" value="GP_PDE"/>
    <property type="match status" value="1"/>
</dbReference>
<evidence type="ECO:0000256" key="2">
    <source>
        <dbReference type="ARBA" id="ARBA00022798"/>
    </source>
</evidence>
<comment type="catalytic activity">
    <reaction evidence="3">
        <text>a sn-glycero-3-phosphodiester + H2O = an alcohol + sn-glycerol 3-phosphate + H(+)</text>
        <dbReference type="Rhea" id="RHEA:12969"/>
        <dbReference type="ChEBI" id="CHEBI:15377"/>
        <dbReference type="ChEBI" id="CHEBI:15378"/>
        <dbReference type="ChEBI" id="CHEBI:30879"/>
        <dbReference type="ChEBI" id="CHEBI:57597"/>
        <dbReference type="ChEBI" id="CHEBI:83408"/>
        <dbReference type="EC" id="3.1.4.46"/>
    </reaction>
</comment>
<reference evidence="6 7" key="1">
    <citation type="submission" date="2016-10" db="EMBL/GenBank/DDBJ databases">
        <authorList>
            <person name="Cai Z."/>
        </authorList>
    </citation>
    <scope>NUCLEOTIDE SEQUENCE [LARGE SCALE GENOMIC DNA]</scope>
</reference>